<evidence type="ECO:0000256" key="2">
    <source>
        <dbReference type="ARBA" id="ARBA00023134"/>
    </source>
</evidence>
<feature type="domain" description="Dynamin N-terminal" evidence="4">
    <location>
        <begin position="48"/>
        <end position="205"/>
    </location>
</feature>
<keyword evidence="5" id="KW-0378">Hydrolase</keyword>
<dbReference type="EC" id="3.6.5.5" evidence="5"/>
<dbReference type="CDD" id="cd09912">
    <property type="entry name" value="DLP_2"/>
    <property type="match status" value="1"/>
</dbReference>
<dbReference type="GO" id="GO:0016787">
    <property type="term" value="F:hydrolase activity"/>
    <property type="evidence" value="ECO:0007669"/>
    <property type="project" value="UniProtKB-KW"/>
</dbReference>
<dbReference type="InterPro" id="IPR045063">
    <property type="entry name" value="Dynamin_N"/>
</dbReference>
<feature type="coiled-coil region" evidence="3">
    <location>
        <begin position="303"/>
        <end position="330"/>
    </location>
</feature>
<dbReference type="SUPFAM" id="SSF52540">
    <property type="entry name" value="P-loop containing nucleoside triphosphate hydrolases"/>
    <property type="match status" value="1"/>
</dbReference>
<dbReference type="NCBIfam" id="TIGR00231">
    <property type="entry name" value="small_GTP"/>
    <property type="match status" value="1"/>
</dbReference>
<dbReference type="PANTHER" id="PTHR43681:SF1">
    <property type="entry name" value="SARCALUMENIN"/>
    <property type="match status" value="1"/>
</dbReference>
<organism evidence="5 6">
    <name type="scientific">Thermovenabulum gondwanense</name>
    <dbReference type="NCBI Taxonomy" id="520767"/>
    <lineage>
        <taxon>Bacteria</taxon>
        <taxon>Bacillati</taxon>
        <taxon>Bacillota</taxon>
        <taxon>Clostridia</taxon>
        <taxon>Thermosediminibacterales</taxon>
        <taxon>Thermosediminibacteraceae</taxon>
        <taxon>Thermovenabulum</taxon>
    </lineage>
</organism>
<dbReference type="EMBL" id="LOHZ01000015">
    <property type="protein sequence ID" value="KYO68606.1"/>
    <property type="molecule type" value="Genomic_DNA"/>
</dbReference>
<reference evidence="5 6" key="1">
    <citation type="submission" date="2015-12" db="EMBL/GenBank/DDBJ databases">
        <title>Draft genome of Thermovenabulum gondwanense isolated from a red thermophilic microbial mat colonisisng an outflow channel of a bore well.</title>
        <authorList>
            <person name="Patel B.K."/>
        </authorList>
    </citation>
    <scope>NUCLEOTIDE SEQUENCE [LARGE SCALE GENOMIC DNA]</scope>
    <source>
        <strain evidence="5 6">R270</strain>
    </source>
</reference>
<accession>A0A162MZP3</accession>
<keyword evidence="1" id="KW-0547">Nucleotide-binding</keyword>
<dbReference type="Gene3D" id="3.40.50.300">
    <property type="entry name" value="P-loop containing nucleotide triphosphate hydrolases"/>
    <property type="match status" value="1"/>
</dbReference>
<keyword evidence="6" id="KW-1185">Reference proteome</keyword>
<keyword evidence="2" id="KW-0342">GTP-binding</keyword>
<comment type="caution">
    <text evidence="5">The sequence shown here is derived from an EMBL/GenBank/DDBJ whole genome shotgun (WGS) entry which is preliminary data.</text>
</comment>
<gene>
    <name evidence="5" type="ORF">ATZ99_01150</name>
</gene>
<dbReference type="PATRIC" id="fig|520767.4.peg.122"/>
<dbReference type="InterPro" id="IPR005225">
    <property type="entry name" value="Small_GTP-bd"/>
</dbReference>
<evidence type="ECO:0000313" key="5">
    <source>
        <dbReference type="EMBL" id="KYO68606.1"/>
    </source>
</evidence>
<dbReference type="Pfam" id="PF00350">
    <property type="entry name" value="Dynamin_N"/>
    <property type="match status" value="1"/>
</dbReference>
<evidence type="ECO:0000259" key="4">
    <source>
        <dbReference type="Pfam" id="PF00350"/>
    </source>
</evidence>
<evidence type="ECO:0000256" key="3">
    <source>
        <dbReference type="SAM" id="Coils"/>
    </source>
</evidence>
<dbReference type="RefSeq" id="WP_068747313.1">
    <property type="nucleotide sequence ID" value="NZ_LOHZ01000015.1"/>
</dbReference>
<evidence type="ECO:0000313" key="6">
    <source>
        <dbReference type="Proteomes" id="UP000075737"/>
    </source>
</evidence>
<proteinExistence type="predicted"/>
<dbReference type="Proteomes" id="UP000075737">
    <property type="component" value="Unassembled WGS sequence"/>
</dbReference>
<evidence type="ECO:0000256" key="1">
    <source>
        <dbReference type="ARBA" id="ARBA00022741"/>
    </source>
</evidence>
<protein>
    <submittedName>
        <fullName evidence="5">Bacterial dynamin-like protein</fullName>
        <ecNumber evidence="5">3.6.5.5</ecNumber>
    </submittedName>
</protein>
<dbReference type="PANTHER" id="PTHR43681">
    <property type="entry name" value="TRANSMEMBRANE GTPASE FZO"/>
    <property type="match status" value="1"/>
</dbReference>
<dbReference type="STRING" id="520767.ATZ99_01150"/>
<name>A0A162MZP3_9FIRM</name>
<dbReference type="GO" id="GO:0005525">
    <property type="term" value="F:GTP binding"/>
    <property type="evidence" value="ECO:0007669"/>
    <property type="project" value="UniProtKB-KW"/>
</dbReference>
<sequence length="589" mass="67907">MVIEVDSARERLIEYLEEIKKIIGEGENFSLEIVDYELDKLLKNEFNLAVLGQFKRGKSTFINALLGEKLVPTAVVPLTSIVTIIKYGSKVKTTVYFLDGSEKEIDIDELEYYATERGNPGNEKKVKEIIIEHPSEFLKKGISLIDTPGIGSVYQHNTDVTYEFLPKLDAAIFLFTIDSPVAKNEYEFLKDVRDHAVKIFFVLNKIDYAEEKDVEEALNFTAEVLKEKLGDEKIKIFPISARMALEAKETGDEEKLKFSGMTELVRELEKFINEEKGSALLLSSCNTSLRYLSKIKFDINLKMEAAKTPIEELERNIDILKKKMEEIEKDKKDMLFIFEGESKELLARFNAEYEKFKNSQYPGLEKALEVYFTNSNALPLKELIEKSREYISEKTLEVIDSWKEGELKHLAYASGNITKRLAQKVEKIISELQELTSSMFHIKYESFALIEGFKEAGYFYYNMEPEKTFLLPTPLSIAPFLPGFVARRIALNNLKEWLKQQFDRQCGRVRYDIAQRMEKTFKEYYNYLEEKITETAEGIMDTVEKALELKKSGEQNVKSLIIELEKLLISIGEIENGIRKIKKQIEGAV</sequence>
<dbReference type="OrthoDB" id="9802035at2"/>
<keyword evidence="3" id="KW-0175">Coiled coil</keyword>
<dbReference type="InterPro" id="IPR027417">
    <property type="entry name" value="P-loop_NTPase"/>
</dbReference>
<dbReference type="InterPro" id="IPR051943">
    <property type="entry name" value="TRAFAC_Dynamin-like_GTPase"/>
</dbReference>
<dbReference type="AlphaFoldDB" id="A0A162MZP3"/>